<sequence>MILMRLKYCKSKLYGWISKKALVSSKRNVDVSFVLTTIAADGQHPTVIDDHKNTFFSKPIIS</sequence>
<name>A0A1R3GUR4_9ROSI</name>
<accession>A0A1R3GUR4</accession>
<organism evidence="1 2">
    <name type="scientific">Corchorus olitorius</name>
    <dbReference type="NCBI Taxonomy" id="93759"/>
    <lineage>
        <taxon>Eukaryota</taxon>
        <taxon>Viridiplantae</taxon>
        <taxon>Streptophyta</taxon>
        <taxon>Embryophyta</taxon>
        <taxon>Tracheophyta</taxon>
        <taxon>Spermatophyta</taxon>
        <taxon>Magnoliopsida</taxon>
        <taxon>eudicotyledons</taxon>
        <taxon>Gunneridae</taxon>
        <taxon>Pentapetalae</taxon>
        <taxon>rosids</taxon>
        <taxon>malvids</taxon>
        <taxon>Malvales</taxon>
        <taxon>Malvaceae</taxon>
        <taxon>Grewioideae</taxon>
        <taxon>Apeibeae</taxon>
        <taxon>Corchorus</taxon>
    </lineage>
</organism>
<gene>
    <name evidence="1" type="ORF">COLO4_33332</name>
</gene>
<dbReference type="EMBL" id="AWUE01021558">
    <property type="protein sequence ID" value="OMO61819.1"/>
    <property type="molecule type" value="Genomic_DNA"/>
</dbReference>
<dbReference type="AlphaFoldDB" id="A0A1R3GUR4"/>
<evidence type="ECO:0000313" key="2">
    <source>
        <dbReference type="Proteomes" id="UP000187203"/>
    </source>
</evidence>
<reference evidence="2" key="1">
    <citation type="submission" date="2013-09" db="EMBL/GenBank/DDBJ databases">
        <title>Corchorus olitorius genome sequencing.</title>
        <authorList>
            <person name="Alam M."/>
            <person name="Haque M.S."/>
            <person name="Islam M.S."/>
            <person name="Emdad E.M."/>
            <person name="Islam M.M."/>
            <person name="Ahmed B."/>
            <person name="Halim A."/>
            <person name="Hossen Q.M.M."/>
            <person name="Hossain M.Z."/>
            <person name="Ahmed R."/>
            <person name="Khan M.M."/>
            <person name="Islam R."/>
            <person name="Rashid M.M."/>
            <person name="Khan S.A."/>
            <person name="Rahman M.S."/>
            <person name="Alam M."/>
            <person name="Yahiya A.S."/>
            <person name="Khan M.S."/>
            <person name="Azam M.S."/>
            <person name="Haque T."/>
            <person name="Lashkar M.Z.H."/>
            <person name="Akhand A.I."/>
            <person name="Morshed G."/>
            <person name="Roy S."/>
            <person name="Uddin K.S."/>
            <person name="Rabeya T."/>
            <person name="Hossain A.S."/>
            <person name="Chowdhury A."/>
            <person name="Snigdha A.R."/>
            <person name="Mortoza M.S."/>
            <person name="Matin S.A."/>
            <person name="Hoque S.M.E."/>
            <person name="Islam M.K."/>
            <person name="Roy D.K."/>
            <person name="Haider R."/>
            <person name="Moosa M.M."/>
            <person name="Elias S.M."/>
            <person name="Hasan A.M."/>
            <person name="Jahan S."/>
            <person name="Shafiuddin M."/>
            <person name="Mahmood N."/>
            <person name="Shommy N.S."/>
        </authorList>
    </citation>
    <scope>NUCLEOTIDE SEQUENCE [LARGE SCALE GENOMIC DNA]</scope>
    <source>
        <strain evidence="2">cv. O-4</strain>
    </source>
</reference>
<evidence type="ECO:0000313" key="1">
    <source>
        <dbReference type="EMBL" id="OMO61819.1"/>
    </source>
</evidence>
<comment type="caution">
    <text evidence="1">The sequence shown here is derived from an EMBL/GenBank/DDBJ whole genome shotgun (WGS) entry which is preliminary data.</text>
</comment>
<dbReference type="Proteomes" id="UP000187203">
    <property type="component" value="Unassembled WGS sequence"/>
</dbReference>
<protein>
    <submittedName>
        <fullName evidence="1">Uncharacterized protein</fullName>
    </submittedName>
</protein>
<proteinExistence type="predicted"/>
<keyword evidence="2" id="KW-1185">Reference proteome</keyword>